<comment type="caution">
    <text evidence="1">The sequence shown here is derived from an EMBL/GenBank/DDBJ whole genome shotgun (WGS) entry which is preliminary data.</text>
</comment>
<dbReference type="AlphaFoldDB" id="A0A931NGD2"/>
<evidence type="ECO:0000313" key="2">
    <source>
        <dbReference type="Proteomes" id="UP000613266"/>
    </source>
</evidence>
<sequence length="423" mass="45173">MSVPLSLGAVAPTATSASSPLQVATQPGPVLAIGGALRLDHATVWNRLVQEAGGPGARIAVFATASENPQRTGERIVNTLKRYGAQAEFIPLAPKLRGVDLAAVRDDPALLQRMEGMQGVFFSGGAQELITASLQPGGQPSPLLQALRALQARGGLVAGTSAGAAVMSEWMFRDAQDVLAVLKGRLRDGHELDRGLGFAGSHLFIDQHFLKRGRIARLLPAMYAKGYRFGLGVEEDSAALIRGGEIEILGARGALLVDLSAASHALGRPHFNLRGAALTYLDRGDRHDLHTNTTTPHPDKLAGRIDPRAADFKPSVTRVPFFPDILGDNAIVHAMALLLDSPEQEAKGLAFNGRALLERKAVSDDGGHDPDPTLGFEFRLYKGPDTLGHNTGAWGGDDYSVQRVYLDVTPVRLQSPLYRHLKT</sequence>
<dbReference type="InterPro" id="IPR029062">
    <property type="entry name" value="Class_I_gatase-like"/>
</dbReference>
<dbReference type="Gene3D" id="3.40.50.880">
    <property type="match status" value="1"/>
</dbReference>
<proteinExistence type="predicted"/>
<name>A0A931NGD2_9BURK</name>
<dbReference type="Proteomes" id="UP000613266">
    <property type="component" value="Unassembled WGS sequence"/>
</dbReference>
<reference evidence="1" key="1">
    <citation type="submission" date="2020-12" db="EMBL/GenBank/DDBJ databases">
        <title>The genome sequence of Inhella sp. 1Y17.</title>
        <authorList>
            <person name="Liu Y."/>
        </authorList>
    </citation>
    <scope>NUCLEOTIDE SEQUENCE</scope>
    <source>
        <strain evidence="1">1Y17</strain>
    </source>
</reference>
<organism evidence="1 2">
    <name type="scientific">Inhella proteolytica</name>
    <dbReference type="NCBI Taxonomy" id="2795029"/>
    <lineage>
        <taxon>Bacteria</taxon>
        <taxon>Pseudomonadati</taxon>
        <taxon>Pseudomonadota</taxon>
        <taxon>Betaproteobacteria</taxon>
        <taxon>Burkholderiales</taxon>
        <taxon>Sphaerotilaceae</taxon>
        <taxon>Inhella</taxon>
    </lineage>
</organism>
<evidence type="ECO:0000313" key="1">
    <source>
        <dbReference type="EMBL" id="MBH9575345.1"/>
    </source>
</evidence>
<dbReference type="CDD" id="cd03145">
    <property type="entry name" value="GAT1_cyanophycinase"/>
    <property type="match status" value="1"/>
</dbReference>
<dbReference type="EMBL" id="JAEDAK010000001">
    <property type="protein sequence ID" value="MBH9575345.1"/>
    <property type="molecule type" value="Genomic_DNA"/>
</dbReference>
<accession>A0A931NGD2</accession>
<keyword evidence="2" id="KW-1185">Reference proteome</keyword>
<dbReference type="SUPFAM" id="SSF52317">
    <property type="entry name" value="Class I glutamine amidotransferase-like"/>
    <property type="match status" value="1"/>
</dbReference>
<dbReference type="PANTHER" id="PTHR36175">
    <property type="entry name" value="CYANOPHYCINASE"/>
    <property type="match status" value="1"/>
</dbReference>
<gene>
    <name evidence="1" type="ORF">I7X39_00365</name>
</gene>
<dbReference type="PANTHER" id="PTHR36175:SF1">
    <property type="entry name" value="CYANOPHYCINASE"/>
    <property type="match status" value="1"/>
</dbReference>
<protein>
    <submittedName>
        <fullName evidence="1">Cyanophycinase</fullName>
    </submittedName>
</protein>